<dbReference type="Pfam" id="PF14117">
    <property type="entry name" value="DUF4287"/>
    <property type="match status" value="1"/>
</dbReference>
<name>A0ABW2DAM7_9ACTN</name>
<protein>
    <submittedName>
        <fullName evidence="1">DUF4287 domain-containing protein</fullName>
    </submittedName>
</protein>
<dbReference type="InterPro" id="IPR025629">
    <property type="entry name" value="DUF4287"/>
</dbReference>
<gene>
    <name evidence="1" type="ORF">ACFQS3_19640</name>
</gene>
<reference evidence="2" key="1">
    <citation type="journal article" date="2019" name="Int. J. Syst. Evol. Microbiol.">
        <title>The Global Catalogue of Microorganisms (GCM) 10K type strain sequencing project: providing services to taxonomists for standard genome sequencing and annotation.</title>
        <authorList>
            <consortium name="The Broad Institute Genomics Platform"/>
            <consortium name="The Broad Institute Genome Sequencing Center for Infectious Disease"/>
            <person name="Wu L."/>
            <person name="Ma J."/>
        </authorList>
    </citation>
    <scope>NUCLEOTIDE SEQUENCE [LARGE SCALE GENOMIC DNA]</scope>
    <source>
        <strain evidence="2">KACC 12634</strain>
    </source>
</reference>
<dbReference type="RefSeq" id="WP_382345295.1">
    <property type="nucleotide sequence ID" value="NZ_JBHMBP010000001.1"/>
</dbReference>
<comment type="caution">
    <text evidence="1">The sequence shown here is derived from an EMBL/GenBank/DDBJ whole genome shotgun (WGS) entry which is preliminary data.</text>
</comment>
<organism evidence="1 2">
    <name type="scientific">Glycomyces mayteni</name>
    <dbReference type="NCBI Taxonomy" id="543887"/>
    <lineage>
        <taxon>Bacteria</taxon>
        <taxon>Bacillati</taxon>
        <taxon>Actinomycetota</taxon>
        <taxon>Actinomycetes</taxon>
        <taxon>Glycomycetales</taxon>
        <taxon>Glycomycetaceae</taxon>
        <taxon>Glycomyces</taxon>
    </lineage>
</organism>
<dbReference type="EMBL" id="JBHSYS010000004">
    <property type="protein sequence ID" value="MFC6959412.1"/>
    <property type="molecule type" value="Genomic_DNA"/>
</dbReference>
<sequence>MAAQPKGPLTYFPSIEKTYGKSIDQWLTEIAGSGITGHKALVDWLKAEHGLGHGHANALVAYYLNPGKWPAYTGAE</sequence>
<evidence type="ECO:0000313" key="1">
    <source>
        <dbReference type="EMBL" id="MFC6959412.1"/>
    </source>
</evidence>
<dbReference type="Proteomes" id="UP001596470">
    <property type="component" value="Unassembled WGS sequence"/>
</dbReference>
<evidence type="ECO:0000313" key="2">
    <source>
        <dbReference type="Proteomes" id="UP001596470"/>
    </source>
</evidence>
<accession>A0ABW2DAM7</accession>
<proteinExistence type="predicted"/>
<keyword evidence="2" id="KW-1185">Reference proteome</keyword>